<keyword evidence="3" id="KW-1185">Reference proteome</keyword>
<gene>
    <name evidence="2" type="ORF">ML536_00135</name>
</gene>
<protein>
    <submittedName>
        <fullName evidence="2">Uncharacterized protein</fullName>
    </submittedName>
</protein>
<comment type="caution">
    <text evidence="2">The sequence shown here is derived from an EMBL/GenBank/DDBJ whole genome shotgun (WGS) entry which is preliminary data.</text>
</comment>
<dbReference type="AlphaFoldDB" id="A0AA41QII2"/>
<organism evidence="2 3">
    <name type="scientific">Paradevosia shaoguanensis</name>
    <dbReference type="NCBI Taxonomy" id="1335043"/>
    <lineage>
        <taxon>Bacteria</taxon>
        <taxon>Pseudomonadati</taxon>
        <taxon>Pseudomonadota</taxon>
        <taxon>Alphaproteobacteria</taxon>
        <taxon>Hyphomicrobiales</taxon>
        <taxon>Devosiaceae</taxon>
        <taxon>Paradevosia</taxon>
    </lineage>
</organism>
<evidence type="ECO:0000256" key="1">
    <source>
        <dbReference type="SAM" id="SignalP"/>
    </source>
</evidence>
<feature type="chain" id="PRO_5041237617" evidence="1">
    <location>
        <begin position="21"/>
        <end position="149"/>
    </location>
</feature>
<feature type="signal peptide" evidence="1">
    <location>
        <begin position="1"/>
        <end position="20"/>
    </location>
</feature>
<dbReference type="RefSeq" id="WP_281734527.1">
    <property type="nucleotide sequence ID" value="NZ_JAKETQ010000001.1"/>
</dbReference>
<proteinExistence type="predicted"/>
<evidence type="ECO:0000313" key="3">
    <source>
        <dbReference type="Proteomes" id="UP001156140"/>
    </source>
</evidence>
<dbReference type="Proteomes" id="UP001156140">
    <property type="component" value="Unassembled WGS sequence"/>
</dbReference>
<evidence type="ECO:0000313" key="2">
    <source>
        <dbReference type="EMBL" id="MCI0125224.1"/>
    </source>
</evidence>
<keyword evidence="1" id="KW-0732">Signal</keyword>
<name>A0AA41QII2_9HYPH</name>
<accession>A0AA41QII2</accession>
<sequence>MRLLAPIALAAALLATPAIAEDCRPYADRFMSVQDTMNGLMALVQARAVWNEEVTDKDQPAFATLKTAAASMLPTLQRYIETGKRAVPVVADCSKSPLDLPAGQFVILQSAVVTADSLVPLLVRYLVAYDAATGGPQGSTPLVPRAEGK</sequence>
<dbReference type="EMBL" id="JALAZD010000001">
    <property type="protein sequence ID" value="MCI0125224.1"/>
    <property type="molecule type" value="Genomic_DNA"/>
</dbReference>
<reference evidence="2" key="1">
    <citation type="submission" date="2022-03" db="EMBL/GenBank/DDBJ databases">
        <title>The complete genome sequence of a Methyloterrigena soli.</title>
        <authorList>
            <person name="Zi Z."/>
        </authorList>
    </citation>
    <scope>NUCLEOTIDE SEQUENCE</scope>
    <source>
        <strain evidence="2">M48</strain>
    </source>
</reference>